<reference evidence="2" key="2">
    <citation type="journal article" date="2023" name="IMA Fungus">
        <title>Comparative genomic study of the Penicillium genus elucidates a diverse pangenome and 15 lateral gene transfer events.</title>
        <authorList>
            <person name="Petersen C."/>
            <person name="Sorensen T."/>
            <person name="Nielsen M.R."/>
            <person name="Sondergaard T.E."/>
            <person name="Sorensen J.L."/>
            <person name="Fitzpatrick D.A."/>
            <person name="Frisvad J.C."/>
            <person name="Nielsen K.L."/>
        </authorList>
    </citation>
    <scope>NUCLEOTIDE SEQUENCE</scope>
    <source>
        <strain evidence="2">IBT 26290</strain>
    </source>
</reference>
<dbReference type="AlphaFoldDB" id="A0A9W9LMZ4"/>
<protein>
    <submittedName>
        <fullName evidence="2">Lipase</fullName>
    </submittedName>
</protein>
<dbReference type="Proteomes" id="UP001149163">
    <property type="component" value="Unassembled WGS sequence"/>
</dbReference>
<keyword evidence="3" id="KW-1185">Reference proteome</keyword>
<evidence type="ECO:0000313" key="3">
    <source>
        <dbReference type="Proteomes" id="UP001149163"/>
    </source>
</evidence>
<organism evidence="2 3">
    <name type="scientific">Penicillium canariense</name>
    <dbReference type="NCBI Taxonomy" id="189055"/>
    <lineage>
        <taxon>Eukaryota</taxon>
        <taxon>Fungi</taxon>
        <taxon>Dikarya</taxon>
        <taxon>Ascomycota</taxon>
        <taxon>Pezizomycotina</taxon>
        <taxon>Eurotiomycetes</taxon>
        <taxon>Eurotiomycetidae</taxon>
        <taxon>Eurotiales</taxon>
        <taxon>Aspergillaceae</taxon>
        <taxon>Penicillium</taxon>
    </lineage>
</organism>
<dbReference type="GO" id="GO:0072330">
    <property type="term" value="P:monocarboxylic acid biosynthetic process"/>
    <property type="evidence" value="ECO:0007669"/>
    <property type="project" value="UniProtKB-ARBA"/>
</dbReference>
<dbReference type="InterPro" id="IPR029058">
    <property type="entry name" value="AB_hydrolase_fold"/>
</dbReference>
<evidence type="ECO:0000313" key="2">
    <source>
        <dbReference type="EMBL" id="KAJ5166631.1"/>
    </source>
</evidence>
<dbReference type="SUPFAM" id="SSF53474">
    <property type="entry name" value="alpha/beta-Hydrolases"/>
    <property type="match status" value="1"/>
</dbReference>
<feature type="region of interest" description="Disordered" evidence="1">
    <location>
        <begin position="125"/>
        <end position="146"/>
    </location>
</feature>
<reference evidence="2" key="1">
    <citation type="submission" date="2022-11" db="EMBL/GenBank/DDBJ databases">
        <authorList>
            <person name="Petersen C."/>
        </authorList>
    </citation>
    <scope>NUCLEOTIDE SEQUENCE</scope>
    <source>
        <strain evidence="2">IBT 26290</strain>
    </source>
</reference>
<dbReference type="Gene3D" id="3.40.50.1820">
    <property type="entry name" value="alpha/beta hydrolase"/>
    <property type="match status" value="1"/>
</dbReference>
<proteinExistence type="predicted"/>
<dbReference type="InterPro" id="IPR053228">
    <property type="entry name" value="Stereospecific_Lipase"/>
</dbReference>
<dbReference type="RefSeq" id="XP_056543092.1">
    <property type="nucleotide sequence ID" value="XM_056687537.1"/>
</dbReference>
<gene>
    <name evidence="2" type="ORF">N7482_005412</name>
</gene>
<dbReference type="OrthoDB" id="4605274at2759"/>
<dbReference type="EMBL" id="JAPQKN010000003">
    <property type="protein sequence ID" value="KAJ5166631.1"/>
    <property type="molecule type" value="Genomic_DNA"/>
</dbReference>
<feature type="compositionally biased region" description="Polar residues" evidence="1">
    <location>
        <begin position="125"/>
        <end position="138"/>
    </location>
</feature>
<evidence type="ECO:0000256" key="1">
    <source>
        <dbReference type="SAM" id="MobiDB-lite"/>
    </source>
</evidence>
<dbReference type="PANTHER" id="PTHR37574">
    <property type="entry name" value="LIPASE B"/>
    <property type="match status" value="1"/>
</dbReference>
<dbReference type="GO" id="GO:0017000">
    <property type="term" value="P:antibiotic biosynthetic process"/>
    <property type="evidence" value="ECO:0007669"/>
    <property type="project" value="UniProtKB-ARBA"/>
</dbReference>
<comment type="caution">
    <text evidence="2">The sequence shown here is derived from an EMBL/GenBank/DDBJ whole genome shotgun (WGS) entry which is preliminary data.</text>
</comment>
<accession>A0A9W9LMZ4</accession>
<name>A0A9W9LMZ4_9EURO</name>
<dbReference type="GeneID" id="81426713"/>
<dbReference type="PANTHER" id="PTHR37574:SF1">
    <property type="entry name" value="LIPASE B"/>
    <property type="match status" value="1"/>
</dbReference>
<sequence length="459" mass="47691">MKGSYLVQVGLAYGAAVASLAVLNRRTSAVANTSLINTLANAAGDHEDIGGNASNALSAIVAQLQQAGSITAPDSVEEALATLQQAVPDGPASTTDVAEAIAEAGLVPADILSFLNGYMDSELNSVQNTNPAPTQTIYPSKGPDDAPYSVPEQSLRAAIYIPETFGYGRNGKTPVLLVPGTAIPAGTTYHYSFSKLGDGAPVDVVWLNIPHASLSDAQVNAEYVAYAINYIAAQTNHSLAVLTWSQGALDTQWALKYWPSTRPAVQDFIAISPDFHGTVVGTLACPALTYLICTPSLFQQAWNATFIATLRSDGGDSAYVPTTTIFSAFDEIVQPQVGPDASAHLGDIRGVGVTNALVQDVCAGQPAAGFYTHEGVLYNPLAWALALDAIAHDGPGSVSRVDLKRVCAQVLAPQLGLGDVLGTEGLLLVAVAELLAYQPRNTGEPAIEGYAANGSRAGR</sequence>